<dbReference type="GO" id="GO:0003676">
    <property type="term" value="F:nucleic acid binding"/>
    <property type="evidence" value="ECO:0007669"/>
    <property type="project" value="InterPro"/>
</dbReference>
<dbReference type="Proteomes" id="UP000199323">
    <property type="component" value="Unassembled WGS sequence"/>
</dbReference>
<keyword evidence="2" id="KW-0378">Hydrolase</keyword>
<evidence type="ECO:0000313" key="6">
    <source>
        <dbReference type="Proteomes" id="UP000199323"/>
    </source>
</evidence>
<evidence type="ECO:0000256" key="3">
    <source>
        <dbReference type="ARBA" id="ARBA00022839"/>
    </source>
</evidence>
<dbReference type="GO" id="GO:0008408">
    <property type="term" value="F:3'-5' exonuclease activity"/>
    <property type="evidence" value="ECO:0007669"/>
    <property type="project" value="TreeGrafter"/>
</dbReference>
<dbReference type="STRING" id="380248.SAMN05216251_10515"/>
<dbReference type="CDD" id="cd06127">
    <property type="entry name" value="DEDDh"/>
    <property type="match status" value="1"/>
</dbReference>
<dbReference type="RefSeq" id="WP_245795933.1">
    <property type="nucleotide sequence ID" value="NZ_FONG01000005.1"/>
</dbReference>
<dbReference type="Gene3D" id="3.30.420.10">
    <property type="entry name" value="Ribonuclease H-like superfamily/Ribonuclease H"/>
    <property type="match status" value="1"/>
</dbReference>
<gene>
    <name evidence="5" type="ORF">SAMN05216251_10515</name>
</gene>
<evidence type="ECO:0000313" key="5">
    <source>
        <dbReference type="EMBL" id="SFE73899.1"/>
    </source>
</evidence>
<dbReference type="EMBL" id="FONG01000005">
    <property type="protein sequence ID" value="SFE73899.1"/>
    <property type="molecule type" value="Genomic_DNA"/>
</dbReference>
<sequence length="232" mass="24704">MLSGRSQQASYGYAVVDVEATGSSSRRHRVVELAVVLLDGELGPQGEFTTLVDPHGPVGPTHIHGIAVGDLGGAPSFEGIAVRLLNLLRGRVLVGHNVGCDRSFLAAEFARIGVRLPSIPELCTMRMAAERLPVPHGLSLRDCAARAGVTEWNAHTALGDARATAELFSHYMRGTEADEYAEAAGPEHRLALAAAVEWPRTTGLTGVADALWKRRSNDSARRMVPNVRNGSA</sequence>
<dbReference type="FunFam" id="3.30.420.10:FF:000045">
    <property type="entry name" value="3'-5' exonuclease DinG"/>
    <property type="match status" value="1"/>
</dbReference>
<accession>A0A1I2D067</accession>
<reference evidence="5 6" key="1">
    <citation type="submission" date="2016-10" db="EMBL/GenBank/DDBJ databases">
        <authorList>
            <person name="de Groot N.N."/>
        </authorList>
    </citation>
    <scope>NUCLEOTIDE SEQUENCE [LARGE SCALE GENOMIC DNA]</scope>
    <source>
        <strain evidence="5 6">CGMCC 4.3510</strain>
    </source>
</reference>
<organism evidence="5 6">
    <name type="scientific">Actinacidiphila alni</name>
    <dbReference type="NCBI Taxonomy" id="380248"/>
    <lineage>
        <taxon>Bacteria</taxon>
        <taxon>Bacillati</taxon>
        <taxon>Actinomycetota</taxon>
        <taxon>Actinomycetes</taxon>
        <taxon>Kitasatosporales</taxon>
        <taxon>Streptomycetaceae</taxon>
        <taxon>Actinacidiphila</taxon>
    </lineage>
</organism>
<keyword evidence="3" id="KW-0269">Exonuclease</keyword>
<dbReference type="InterPro" id="IPR036397">
    <property type="entry name" value="RNaseH_sf"/>
</dbReference>
<dbReference type="InterPro" id="IPR012337">
    <property type="entry name" value="RNaseH-like_sf"/>
</dbReference>
<keyword evidence="1" id="KW-0540">Nuclease</keyword>
<dbReference type="Pfam" id="PF00929">
    <property type="entry name" value="RNase_T"/>
    <property type="match status" value="1"/>
</dbReference>
<dbReference type="PANTHER" id="PTHR30231">
    <property type="entry name" value="DNA POLYMERASE III SUBUNIT EPSILON"/>
    <property type="match status" value="1"/>
</dbReference>
<name>A0A1I2D067_9ACTN</name>
<evidence type="ECO:0000259" key="4">
    <source>
        <dbReference type="SMART" id="SM00479"/>
    </source>
</evidence>
<keyword evidence="6" id="KW-1185">Reference proteome</keyword>
<dbReference type="PANTHER" id="PTHR30231:SF4">
    <property type="entry name" value="PROTEIN NEN2"/>
    <property type="match status" value="1"/>
</dbReference>
<evidence type="ECO:0000256" key="2">
    <source>
        <dbReference type="ARBA" id="ARBA00022801"/>
    </source>
</evidence>
<dbReference type="InterPro" id="IPR013520">
    <property type="entry name" value="Ribonucl_H"/>
</dbReference>
<protein>
    <submittedName>
        <fullName evidence="5">DNA polymerase-3 subunit epsilon</fullName>
    </submittedName>
</protein>
<feature type="domain" description="Exonuclease" evidence="4">
    <location>
        <begin position="12"/>
        <end position="177"/>
    </location>
</feature>
<evidence type="ECO:0000256" key="1">
    <source>
        <dbReference type="ARBA" id="ARBA00022722"/>
    </source>
</evidence>
<proteinExistence type="predicted"/>
<dbReference type="SMART" id="SM00479">
    <property type="entry name" value="EXOIII"/>
    <property type="match status" value="1"/>
</dbReference>
<dbReference type="SUPFAM" id="SSF53098">
    <property type="entry name" value="Ribonuclease H-like"/>
    <property type="match status" value="1"/>
</dbReference>
<dbReference type="AlphaFoldDB" id="A0A1I2D067"/>